<sequence>MTAHVSARQPFAALDGPRLHTLHSAKNRQNSIAASSFSLASSESKHLKFSPSKRRHAPPTAFDDDFDSENVDPALLDSPTKRSKNLDGTPKKVSKSILKTDVVPASSSSARHSTPLSASEKPRNASAAAQPSISTSRGSPKHKRVGILSKRRTTRIDPPSFGLSPRRASGLPFSIDAALSGTISSYAPSPKAAPAPKPVAPTLDEAMPRGWFFEIHEDSPEQEATNMMEHSALILDISSDDDSDTRAENESREKGKENIPPPDYHLAASISSHSASGASDDGSLLEEPISKIKQRRRLERDAMEEDRSPLGDLPAADYFAEGLDANSHVIVDGTAPEKPSSLSKECTFEDIPTPEEKDAAAVKPSPLSEVVGKATEPAEPEAPPPDGGLDFAIYDENADEATESVAPTLA</sequence>
<accession>A0ABQ8GF24</accession>
<keyword evidence="3" id="KW-1185">Reference proteome</keyword>
<feature type="compositionally biased region" description="Basic and acidic residues" evidence="1">
    <location>
        <begin position="298"/>
        <end position="309"/>
    </location>
</feature>
<feature type="compositionally biased region" description="Basic residues" evidence="1">
    <location>
        <begin position="47"/>
        <end position="57"/>
    </location>
</feature>
<evidence type="ECO:0000313" key="2">
    <source>
        <dbReference type="EMBL" id="KAH7054220.1"/>
    </source>
</evidence>
<feature type="compositionally biased region" description="Basic and acidic residues" evidence="1">
    <location>
        <begin position="244"/>
        <end position="257"/>
    </location>
</feature>
<feature type="region of interest" description="Disordered" evidence="1">
    <location>
        <begin position="352"/>
        <end position="392"/>
    </location>
</feature>
<feature type="compositionally biased region" description="Low complexity" evidence="1">
    <location>
        <begin position="265"/>
        <end position="282"/>
    </location>
</feature>
<evidence type="ECO:0000313" key="3">
    <source>
        <dbReference type="Proteomes" id="UP000774617"/>
    </source>
</evidence>
<feature type="compositionally biased region" description="Polar residues" evidence="1">
    <location>
        <begin position="105"/>
        <end position="117"/>
    </location>
</feature>
<proteinExistence type="predicted"/>
<evidence type="ECO:0000256" key="1">
    <source>
        <dbReference type="SAM" id="MobiDB-lite"/>
    </source>
</evidence>
<feature type="region of interest" description="Disordered" evidence="1">
    <location>
        <begin position="236"/>
        <end position="315"/>
    </location>
</feature>
<reference evidence="2 3" key="1">
    <citation type="journal article" date="2021" name="Nat. Commun.">
        <title>Genetic determinants of endophytism in the Arabidopsis root mycobiome.</title>
        <authorList>
            <person name="Mesny F."/>
            <person name="Miyauchi S."/>
            <person name="Thiergart T."/>
            <person name="Pickel B."/>
            <person name="Atanasova L."/>
            <person name="Karlsson M."/>
            <person name="Huettel B."/>
            <person name="Barry K.W."/>
            <person name="Haridas S."/>
            <person name="Chen C."/>
            <person name="Bauer D."/>
            <person name="Andreopoulos W."/>
            <person name="Pangilinan J."/>
            <person name="LaButti K."/>
            <person name="Riley R."/>
            <person name="Lipzen A."/>
            <person name="Clum A."/>
            <person name="Drula E."/>
            <person name="Henrissat B."/>
            <person name="Kohler A."/>
            <person name="Grigoriev I.V."/>
            <person name="Martin F.M."/>
            <person name="Hacquard S."/>
        </authorList>
    </citation>
    <scope>NUCLEOTIDE SEQUENCE [LARGE SCALE GENOMIC DNA]</scope>
    <source>
        <strain evidence="2 3">MPI-SDFR-AT-0080</strain>
    </source>
</reference>
<evidence type="ECO:0008006" key="4">
    <source>
        <dbReference type="Google" id="ProtNLM"/>
    </source>
</evidence>
<dbReference type="EMBL" id="JAGTJR010000009">
    <property type="protein sequence ID" value="KAH7054220.1"/>
    <property type="molecule type" value="Genomic_DNA"/>
</dbReference>
<protein>
    <recommendedName>
        <fullName evidence="4">Thymidylate kinase</fullName>
    </recommendedName>
</protein>
<comment type="caution">
    <text evidence="2">The sequence shown here is derived from an EMBL/GenBank/DDBJ whole genome shotgun (WGS) entry which is preliminary data.</text>
</comment>
<feature type="region of interest" description="Disordered" evidence="1">
    <location>
        <begin position="43"/>
        <end position="169"/>
    </location>
</feature>
<dbReference type="Proteomes" id="UP000774617">
    <property type="component" value="Unassembled WGS sequence"/>
</dbReference>
<name>A0ABQ8GF24_9PEZI</name>
<feature type="compositionally biased region" description="Basic residues" evidence="1">
    <location>
        <begin position="139"/>
        <end position="153"/>
    </location>
</feature>
<organism evidence="2 3">
    <name type="scientific">Macrophomina phaseolina</name>
    <dbReference type="NCBI Taxonomy" id="35725"/>
    <lineage>
        <taxon>Eukaryota</taxon>
        <taxon>Fungi</taxon>
        <taxon>Dikarya</taxon>
        <taxon>Ascomycota</taxon>
        <taxon>Pezizomycotina</taxon>
        <taxon>Dothideomycetes</taxon>
        <taxon>Dothideomycetes incertae sedis</taxon>
        <taxon>Botryosphaeriales</taxon>
        <taxon>Botryosphaeriaceae</taxon>
        <taxon>Macrophomina</taxon>
    </lineage>
</organism>
<feature type="compositionally biased region" description="Polar residues" evidence="1">
    <location>
        <begin position="127"/>
        <end position="138"/>
    </location>
</feature>
<gene>
    <name evidence="2" type="ORF">B0J12DRAFT_656890</name>
</gene>